<dbReference type="GO" id="GO:0005886">
    <property type="term" value="C:plasma membrane"/>
    <property type="evidence" value="ECO:0007669"/>
    <property type="project" value="UniProtKB-SubCell"/>
</dbReference>
<dbReference type="STRING" id="1801764.A2903_03105"/>
<comment type="function">
    <text evidence="9">Involved in protein export. Participates in an early event of protein translocation.</text>
</comment>
<comment type="subcellular location">
    <subcellularLocation>
        <location evidence="9">Cell membrane</location>
        <topology evidence="9">Multi-pass membrane protein</topology>
    </subcellularLocation>
    <subcellularLocation>
        <location evidence="1">Membrane</location>
        <topology evidence="1">Multi-pass membrane protein</topology>
    </subcellularLocation>
</comment>
<keyword evidence="5 9" id="KW-0653">Protein transport</keyword>
<dbReference type="InterPro" id="IPR004692">
    <property type="entry name" value="SecG"/>
</dbReference>
<sequence length="79" mass="8397">MELVVTALPWTILGIAILIVVVTLLQQSDASLGSAFGGGADSSLHRTRRGFEKFLFILTIILGILFAGLVILSLVLKTS</sequence>
<evidence type="ECO:0000256" key="3">
    <source>
        <dbReference type="ARBA" id="ARBA00022448"/>
    </source>
</evidence>
<name>A0A1F6WRC2_9BACT</name>
<keyword evidence="6 9" id="KW-1133">Transmembrane helix</keyword>
<dbReference type="GO" id="GO:0015450">
    <property type="term" value="F:protein-transporting ATPase activity"/>
    <property type="evidence" value="ECO:0007669"/>
    <property type="project" value="UniProtKB-UniRule"/>
</dbReference>
<evidence type="ECO:0000256" key="2">
    <source>
        <dbReference type="ARBA" id="ARBA00008445"/>
    </source>
</evidence>
<accession>A0A1F6WRC2</accession>
<evidence type="ECO:0000256" key="5">
    <source>
        <dbReference type="ARBA" id="ARBA00022927"/>
    </source>
</evidence>
<dbReference type="Pfam" id="PF03840">
    <property type="entry name" value="SecG"/>
    <property type="match status" value="1"/>
</dbReference>
<comment type="similarity">
    <text evidence="2 9">Belongs to the SecG family.</text>
</comment>
<feature type="transmembrane region" description="Helical" evidence="9">
    <location>
        <begin position="6"/>
        <end position="25"/>
    </location>
</feature>
<gene>
    <name evidence="10" type="ORF">A2903_03105</name>
</gene>
<dbReference type="EMBL" id="MFUO01000003">
    <property type="protein sequence ID" value="OGI84295.1"/>
    <property type="molecule type" value="Genomic_DNA"/>
</dbReference>
<evidence type="ECO:0000256" key="7">
    <source>
        <dbReference type="ARBA" id="ARBA00023010"/>
    </source>
</evidence>
<organism evidence="10 11">
    <name type="scientific">Candidatus Nomurabacteria bacterium RIFCSPLOWO2_01_FULL_33_17</name>
    <dbReference type="NCBI Taxonomy" id="1801764"/>
    <lineage>
        <taxon>Bacteria</taxon>
        <taxon>Candidatus Nomuraibacteriota</taxon>
    </lineage>
</organism>
<keyword evidence="4 9" id="KW-0812">Transmembrane</keyword>
<dbReference type="Proteomes" id="UP000178184">
    <property type="component" value="Unassembled WGS sequence"/>
</dbReference>
<keyword evidence="8 9" id="KW-0472">Membrane</keyword>
<dbReference type="NCBIfam" id="TIGR00810">
    <property type="entry name" value="secG"/>
    <property type="match status" value="1"/>
</dbReference>
<keyword evidence="9" id="KW-1003">Cell membrane</keyword>
<evidence type="ECO:0000256" key="8">
    <source>
        <dbReference type="ARBA" id="ARBA00023136"/>
    </source>
</evidence>
<evidence type="ECO:0000313" key="11">
    <source>
        <dbReference type="Proteomes" id="UP000178184"/>
    </source>
</evidence>
<comment type="caution">
    <text evidence="10">The sequence shown here is derived from an EMBL/GenBank/DDBJ whole genome shotgun (WGS) entry which is preliminary data.</text>
</comment>
<evidence type="ECO:0000256" key="4">
    <source>
        <dbReference type="ARBA" id="ARBA00022692"/>
    </source>
</evidence>
<evidence type="ECO:0000256" key="6">
    <source>
        <dbReference type="ARBA" id="ARBA00022989"/>
    </source>
</evidence>
<protein>
    <recommendedName>
        <fullName evidence="9">Protein-export membrane protein SecG</fullName>
    </recommendedName>
</protein>
<feature type="transmembrane region" description="Helical" evidence="9">
    <location>
        <begin position="54"/>
        <end position="76"/>
    </location>
</feature>
<reference evidence="10 11" key="1">
    <citation type="journal article" date="2016" name="Nat. Commun.">
        <title>Thousands of microbial genomes shed light on interconnected biogeochemical processes in an aquifer system.</title>
        <authorList>
            <person name="Anantharaman K."/>
            <person name="Brown C.T."/>
            <person name="Hug L.A."/>
            <person name="Sharon I."/>
            <person name="Castelle C.J."/>
            <person name="Probst A.J."/>
            <person name="Thomas B.C."/>
            <person name="Singh A."/>
            <person name="Wilkins M.J."/>
            <person name="Karaoz U."/>
            <person name="Brodie E.L."/>
            <person name="Williams K.H."/>
            <person name="Hubbard S.S."/>
            <person name="Banfield J.F."/>
        </authorList>
    </citation>
    <scope>NUCLEOTIDE SEQUENCE [LARGE SCALE GENOMIC DNA]</scope>
</reference>
<evidence type="ECO:0000256" key="9">
    <source>
        <dbReference type="RuleBase" id="RU365087"/>
    </source>
</evidence>
<evidence type="ECO:0000256" key="1">
    <source>
        <dbReference type="ARBA" id="ARBA00004141"/>
    </source>
</evidence>
<evidence type="ECO:0000313" key="10">
    <source>
        <dbReference type="EMBL" id="OGI84295.1"/>
    </source>
</evidence>
<dbReference type="GO" id="GO:0009306">
    <property type="term" value="P:protein secretion"/>
    <property type="evidence" value="ECO:0007669"/>
    <property type="project" value="UniProtKB-UniRule"/>
</dbReference>
<dbReference type="AlphaFoldDB" id="A0A1F6WRC2"/>
<proteinExistence type="inferred from homology"/>
<keyword evidence="7 9" id="KW-0811">Translocation</keyword>
<keyword evidence="3 9" id="KW-0813">Transport</keyword>